<evidence type="ECO:0000256" key="3">
    <source>
        <dbReference type="ARBA" id="ARBA00023125"/>
    </source>
</evidence>
<dbReference type="SMART" id="SM00420">
    <property type="entry name" value="HTH_DEOR"/>
    <property type="match status" value="1"/>
</dbReference>
<dbReference type="SUPFAM" id="SSF100950">
    <property type="entry name" value="NagB/RpiA/CoA transferase-like"/>
    <property type="match status" value="1"/>
</dbReference>
<evidence type="ECO:0000313" key="7">
    <source>
        <dbReference type="Proteomes" id="UP000599312"/>
    </source>
</evidence>
<dbReference type="Proteomes" id="UP000599312">
    <property type="component" value="Unassembled WGS sequence"/>
</dbReference>
<sequence length="265" mass="28460">MKHEAALRHQGDDLSARQQLVLKAVQEQGFATIEALARQFGVSNQTVRRDIIQLEKAHLLQRFHGGAGLRDNSVRLGYAQKQVIAINGKERIGRAVAHRIPDGASVFLDVGTTVEAVARALLVKNGLQVFTCSAAVAMLFTDHPRIEVFVTGGALRGPNGSLVGSVTIDQIGLFKVDFTIMSFAGFDTDGAPMDFDLQKIAVRQASLAHSRSAIAVADSSKFDRTAVGRLAPLSSFDILVTDAEPPEALRRCLIEAGTKCIVATD</sequence>
<dbReference type="EMBL" id="JADQDO010000001">
    <property type="protein sequence ID" value="MBF9231905.1"/>
    <property type="molecule type" value="Genomic_DNA"/>
</dbReference>
<protein>
    <submittedName>
        <fullName evidence="6">DeoR/GlpR transcriptional regulator</fullName>
    </submittedName>
</protein>
<gene>
    <name evidence="6" type="ORF">I2H38_00795</name>
</gene>
<accession>A0A931FLX4</accession>
<keyword evidence="2" id="KW-0805">Transcription regulation</keyword>
<dbReference type="InterPro" id="IPR036390">
    <property type="entry name" value="WH_DNA-bd_sf"/>
</dbReference>
<dbReference type="Gene3D" id="1.10.10.10">
    <property type="entry name" value="Winged helix-like DNA-binding domain superfamily/Winged helix DNA-binding domain"/>
    <property type="match status" value="1"/>
</dbReference>
<dbReference type="SMART" id="SM01134">
    <property type="entry name" value="DeoRC"/>
    <property type="match status" value="1"/>
</dbReference>
<proteinExistence type="predicted"/>
<dbReference type="Gene3D" id="3.30.750.70">
    <property type="entry name" value="4-hydroxybutyrate coenzyme like domains"/>
    <property type="match status" value="1"/>
</dbReference>
<evidence type="ECO:0000256" key="4">
    <source>
        <dbReference type="ARBA" id="ARBA00023163"/>
    </source>
</evidence>
<organism evidence="6 7">
    <name type="scientific">Microvirga alba</name>
    <dbReference type="NCBI Taxonomy" id="2791025"/>
    <lineage>
        <taxon>Bacteria</taxon>
        <taxon>Pseudomonadati</taxon>
        <taxon>Pseudomonadota</taxon>
        <taxon>Alphaproteobacteria</taxon>
        <taxon>Hyphomicrobiales</taxon>
        <taxon>Methylobacteriaceae</taxon>
        <taxon>Microvirga</taxon>
    </lineage>
</organism>
<dbReference type="PROSITE" id="PS51000">
    <property type="entry name" value="HTH_DEOR_2"/>
    <property type="match status" value="1"/>
</dbReference>
<evidence type="ECO:0000256" key="1">
    <source>
        <dbReference type="ARBA" id="ARBA00022491"/>
    </source>
</evidence>
<comment type="caution">
    <text evidence="6">The sequence shown here is derived from an EMBL/GenBank/DDBJ whole genome shotgun (WGS) entry which is preliminary data.</text>
</comment>
<dbReference type="PANTHER" id="PTHR30363">
    <property type="entry name" value="HTH-TYPE TRANSCRIPTIONAL REGULATOR SRLR-RELATED"/>
    <property type="match status" value="1"/>
</dbReference>
<reference evidence="6" key="1">
    <citation type="submission" date="2020-11" db="EMBL/GenBank/DDBJ databases">
        <authorList>
            <person name="Kim M.K."/>
        </authorList>
    </citation>
    <scope>NUCLEOTIDE SEQUENCE</scope>
    <source>
        <strain evidence="6">BT350</strain>
    </source>
</reference>
<dbReference type="GO" id="GO:0003700">
    <property type="term" value="F:DNA-binding transcription factor activity"/>
    <property type="evidence" value="ECO:0007669"/>
    <property type="project" value="InterPro"/>
</dbReference>
<keyword evidence="3" id="KW-0238">DNA-binding</keyword>
<dbReference type="InterPro" id="IPR050313">
    <property type="entry name" value="Carb_Metab_HTH_regulators"/>
</dbReference>
<keyword evidence="4" id="KW-0804">Transcription</keyword>
<name>A0A931FLX4_9HYPH</name>
<dbReference type="InterPro" id="IPR001034">
    <property type="entry name" value="DeoR_HTH"/>
</dbReference>
<dbReference type="PANTHER" id="PTHR30363:SF4">
    <property type="entry name" value="GLYCEROL-3-PHOSPHATE REGULON REPRESSOR"/>
    <property type="match status" value="1"/>
</dbReference>
<evidence type="ECO:0000256" key="2">
    <source>
        <dbReference type="ARBA" id="ARBA00023015"/>
    </source>
</evidence>
<dbReference type="SUPFAM" id="SSF46785">
    <property type="entry name" value="Winged helix' DNA-binding domain"/>
    <property type="match status" value="1"/>
</dbReference>
<evidence type="ECO:0000259" key="5">
    <source>
        <dbReference type="PROSITE" id="PS51000"/>
    </source>
</evidence>
<evidence type="ECO:0000313" key="6">
    <source>
        <dbReference type="EMBL" id="MBF9231905.1"/>
    </source>
</evidence>
<dbReference type="PRINTS" id="PR00037">
    <property type="entry name" value="HTHLACR"/>
</dbReference>
<dbReference type="InterPro" id="IPR036388">
    <property type="entry name" value="WH-like_DNA-bd_sf"/>
</dbReference>
<keyword evidence="1" id="KW-0678">Repressor</keyword>
<dbReference type="InterPro" id="IPR037171">
    <property type="entry name" value="NagB/RpiA_transferase-like"/>
</dbReference>
<dbReference type="InterPro" id="IPR014036">
    <property type="entry name" value="DeoR-like_C"/>
</dbReference>
<feature type="domain" description="HTH deoR-type" evidence="5">
    <location>
        <begin position="14"/>
        <end position="69"/>
    </location>
</feature>
<dbReference type="InterPro" id="IPR018356">
    <property type="entry name" value="Tscrpt_reg_HTH_DeoR_CS"/>
</dbReference>
<dbReference type="Pfam" id="PF00455">
    <property type="entry name" value="DeoRC"/>
    <property type="match status" value="1"/>
</dbReference>
<dbReference type="RefSeq" id="WP_196269898.1">
    <property type="nucleotide sequence ID" value="NZ_JADQDO010000001.1"/>
</dbReference>
<keyword evidence="7" id="KW-1185">Reference proteome</keyword>
<dbReference type="PROSITE" id="PS00894">
    <property type="entry name" value="HTH_DEOR_1"/>
    <property type="match status" value="1"/>
</dbReference>
<dbReference type="GO" id="GO:0003677">
    <property type="term" value="F:DNA binding"/>
    <property type="evidence" value="ECO:0007669"/>
    <property type="project" value="UniProtKB-KW"/>
</dbReference>
<dbReference type="AlphaFoldDB" id="A0A931FLX4"/>
<dbReference type="Pfam" id="PF08220">
    <property type="entry name" value="HTH_DeoR"/>
    <property type="match status" value="1"/>
</dbReference>